<comment type="caution">
    <text evidence="2">The sequence shown here is derived from an EMBL/GenBank/DDBJ whole genome shotgun (WGS) entry which is preliminary data.</text>
</comment>
<keyword evidence="3" id="KW-1185">Reference proteome</keyword>
<gene>
    <name evidence="2" type="ORF">HGP29_13350</name>
</gene>
<dbReference type="InterPro" id="IPR038714">
    <property type="entry name" value="YfeY-like_sf"/>
</dbReference>
<keyword evidence="1" id="KW-0732">Signal</keyword>
<sequence length="191" mass="22034">MKRIFFASMIFPFLFFCACSNNPSESTQNKENKPEVSTTIILNEANFGQLILKKNSTILSEKNLQKLFKGHPVTESVGHQDGPNFTLFKVGDGLTFSTENAETNIINKVYITNEDYTDEYGVHVGDNFNDVLSRRTDLELKTIHYHIYLVEPTSHVKYEMQLQNYNAPDKDEYTMEDLEQYNAIVEAIIWE</sequence>
<name>A0A7X8XWD1_9BACT</name>
<feature type="signal peptide" evidence="1">
    <location>
        <begin position="1"/>
        <end position="18"/>
    </location>
</feature>
<evidence type="ECO:0000313" key="2">
    <source>
        <dbReference type="EMBL" id="NLR92207.1"/>
    </source>
</evidence>
<dbReference type="PROSITE" id="PS51257">
    <property type="entry name" value="PROKAR_LIPOPROTEIN"/>
    <property type="match status" value="1"/>
</dbReference>
<reference evidence="2 3" key="1">
    <citation type="submission" date="2020-04" db="EMBL/GenBank/DDBJ databases">
        <title>Flammeovirga sp. SR4, a novel species isolated from seawater.</title>
        <authorList>
            <person name="Wang X."/>
        </authorList>
    </citation>
    <scope>NUCLEOTIDE SEQUENCE [LARGE SCALE GENOMIC DNA]</scope>
    <source>
        <strain evidence="2 3">SR4</strain>
    </source>
</reference>
<evidence type="ECO:0008006" key="4">
    <source>
        <dbReference type="Google" id="ProtNLM"/>
    </source>
</evidence>
<dbReference type="Proteomes" id="UP000585050">
    <property type="component" value="Unassembled WGS sequence"/>
</dbReference>
<dbReference type="RefSeq" id="WP_168882927.1">
    <property type="nucleotide sequence ID" value="NZ_JABAIL010000004.1"/>
</dbReference>
<dbReference type="EMBL" id="JABAIL010000004">
    <property type="protein sequence ID" value="NLR92207.1"/>
    <property type="molecule type" value="Genomic_DNA"/>
</dbReference>
<organism evidence="2 3">
    <name type="scientific">Flammeovirga agarivorans</name>
    <dbReference type="NCBI Taxonomy" id="2726742"/>
    <lineage>
        <taxon>Bacteria</taxon>
        <taxon>Pseudomonadati</taxon>
        <taxon>Bacteroidota</taxon>
        <taxon>Cytophagia</taxon>
        <taxon>Cytophagales</taxon>
        <taxon>Flammeovirgaceae</taxon>
        <taxon>Flammeovirga</taxon>
    </lineage>
</organism>
<evidence type="ECO:0000313" key="3">
    <source>
        <dbReference type="Proteomes" id="UP000585050"/>
    </source>
</evidence>
<feature type="chain" id="PRO_5030677385" description="Lipoprotein" evidence="1">
    <location>
        <begin position="19"/>
        <end position="191"/>
    </location>
</feature>
<accession>A0A7X8XWD1</accession>
<dbReference type="Gene3D" id="2.60.460.10">
    <property type="entry name" value="protein yfey like domain"/>
    <property type="match status" value="1"/>
</dbReference>
<protein>
    <recommendedName>
        <fullName evidence="4">Lipoprotein</fullName>
    </recommendedName>
</protein>
<dbReference type="AlphaFoldDB" id="A0A7X8XWD1"/>
<evidence type="ECO:0000256" key="1">
    <source>
        <dbReference type="SAM" id="SignalP"/>
    </source>
</evidence>
<proteinExistence type="predicted"/>